<dbReference type="AlphaFoldDB" id="A0A951QSV3"/>
<reference evidence="1" key="2">
    <citation type="journal article" date="2022" name="Microbiol. Resour. Announc.">
        <title>Metagenome Sequencing to Explore Phylogenomics of Terrestrial Cyanobacteria.</title>
        <authorList>
            <person name="Ward R.D."/>
            <person name="Stajich J.E."/>
            <person name="Johansen J.R."/>
            <person name="Huntemann M."/>
            <person name="Clum A."/>
            <person name="Foster B."/>
            <person name="Foster B."/>
            <person name="Roux S."/>
            <person name="Palaniappan K."/>
            <person name="Varghese N."/>
            <person name="Mukherjee S."/>
            <person name="Reddy T.B.K."/>
            <person name="Daum C."/>
            <person name="Copeland A."/>
            <person name="Chen I.A."/>
            <person name="Ivanova N.N."/>
            <person name="Kyrpides N.C."/>
            <person name="Shapiro N."/>
            <person name="Eloe-Fadrosh E.A."/>
            <person name="Pietrasiak N."/>
        </authorList>
    </citation>
    <scope>NUCLEOTIDE SEQUENCE</scope>
    <source>
        <strain evidence="1">GSE-NOS-MK-12-04C</strain>
    </source>
</reference>
<organism evidence="1 2">
    <name type="scientific">Cyanomargarita calcarea GSE-NOS-MK-12-04C</name>
    <dbReference type="NCBI Taxonomy" id="2839659"/>
    <lineage>
        <taxon>Bacteria</taxon>
        <taxon>Bacillati</taxon>
        <taxon>Cyanobacteriota</taxon>
        <taxon>Cyanophyceae</taxon>
        <taxon>Nostocales</taxon>
        <taxon>Cyanomargaritaceae</taxon>
        <taxon>Cyanomargarita</taxon>
    </lineage>
</organism>
<name>A0A951QSV3_9CYAN</name>
<sequence length="62" mass="6948">MPTCTSSVSEVKSESLRASESSKTCYQTDQQVKLLTLQAEVESLLYQLQNLKQQRIALVANE</sequence>
<evidence type="ECO:0000313" key="2">
    <source>
        <dbReference type="Proteomes" id="UP000729701"/>
    </source>
</evidence>
<dbReference type="Proteomes" id="UP000729701">
    <property type="component" value="Unassembled WGS sequence"/>
</dbReference>
<protein>
    <submittedName>
        <fullName evidence="1">Uncharacterized protein</fullName>
    </submittedName>
</protein>
<dbReference type="EMBL" id="JAHHGZ010000048">
    <property type="protein sequence ID" value="MBW4671567.1"/>
    <property type="molecule type" value="Genomic_DNA"/>
</dbReference>
<proteinExistence type="predicted"/>
<reference evidence="1" key="1">
    <citation type="submission" date="2021-05" db="EMBL/GenBank/DDBJ databases">
        <authorList>
            <person name="Pietrasiak N."/>
            <person name="Ward R."/>
            <person name="Stajich J.E."/>
            <person name="Kurbessoian T."/>
        </authorList>
    </citation>
    <scope>NUCLEOTIDE SEQUENCE</scope>
    <source>
        <strain evidence="1">GSE-NOS-MK-12-04C</strain>
    </source>
</reference>
<comment type="caution">
    <text evidence="1">The sequence shown here is derived from an EMBL/GenBank/DDBJ whole genome shotgun (WGS) entry which is preliminary data.</text>
</comment>
<gene>
    <name evidence="1" type="ORF">KME60_30105</name>
</gene>
<accession>A0A951QSV3</accession>
<evidence type="ECO:0000313" key="1">
    <source>
        <dbReference type="EMBL" id="MBW4671567.1"/>
    </source>
</evidence>